<dbReference type="AlphaFoldDB" id="A0A3D9H5Q2"/>
<evidence type="ECO:0000313" key="4">
    <source>
        <dbReference type="Proteomes" id="UP000256845"/>
    </source>
</evidence>
<feature type="compositionally biased region" description="Basic and acidic residues" evidence="1">
    <location>
        <begin position="18"/>
        <end position="28"/>
    </location>
</feature>
<dbReference type="Gene3D" id="3.40.50.1820">
    <property type="entry name" value="alpha/beta hydrolase"/>
    <property type="match status" value="1"/>
</dbReference>
<evidence type="ECO:0000313" key="3">
    <source>
        <dbReference type="EMBL" id="RED44814.1"/>
    </source>
</evidence>
<reference evidence="3 4" key="1">
    <citation type="submission" date="2018-07" db="EMBL/GenBank/DDBJ databases">
        <title>Genomic Encyclopedia of Type Strains, Phase III (KMG-III): the genomes of soil and plant-associated and newly described type strains.</title>
        <authorList>
            <person name="Whitman W."/>
        </authorList>
    </citation>
    <scope>NUCLEOTIDE SEQUENCE [LARGE SCALE GENOMIC DNA]</scope>
    <source>
        <strain evidence="3 4">CECT 8488</strain>
    </source>
</reference>
<dbReference type="InterPro" id="IPR029058">
    <property type="entry name" value="AB_hydrolase_fold"/>
</dbReference>
<dbReference type="OrthoDB" id="9799612at2"/>
<protein>
    <submittedName>
        <fullName evidence="3">3-oxoadipate enol-lactonase</fullName>
    </submittedName>
</protein>
<dbReference type="PRINTS" id="PR00111">
    <property type="entry name" value="ABHYDROLASE"/>
</dbReference>
<proteinExistence type="predicted"/>
<feature type="domain" description="AB hydrolase-1" evidence="2">
    <location>
        <begin position="47"/>
        <end position="275"/>
    </location>
</feature>
<name>A0A3D9H5Q2_9PROT</name>
<sequence length="291" mass="31962">MPVVQEKPVSAPSTGWREPQRQPVERHGTERDWIEAGTHFRMEGQGPAVILIHGVGLDLTMWAAQVAALKDRYTVIRYDMIGHGLSAKPPGARRLKDYVIQLENLVRYLELDQVALVGFSMGGLVARGYAERHPARMARLVIMNSVYQRSDDQQAAVMVRYRQAEDEGPQKLIEAALDRWFSPAYAKANPDVLAAVRARLESNDRQGFLAAYRLFAKADQADAGRISAINCPTLVCTGASDGGSSPEMASRMAAAIPGARCHIWPGLRHMAPVEGAKEVSETLLDFLGEGE</sequence>
<comment type="caution">
    <text evidence="3">The sequence shown here is derived from an EMBL/GenBank/DDBJ whole genome shotgun (WGS) entry which is preliminary data.</text>
</comment>
<organism evidence="3 4">
    <name type="scientific">Aestuariispira insulae</name>
    <dbReference type="NCBI Taxonomy" id="1461337"/>
    <lineage>
        <taxon>Bacteria</taxon>
        <taxon>Pseudomonadati</taxon>
        <taxon>Pseudomonadota</taxon>
        <taxon>Alphaproteobacteria</taxon>
        <taxon>Rhodospirillales</taxon>
        <taxon>Kiloniellaceae</taxon>
        <taxon>Aestuariispira</taxon>
    </lineage>
</organism>
<evidence type="ECO:0000256" key="1">
    <source>
        <dbReference type="SAM" id="MobiDB-lite"/>
    </source>
</evidence>
<dbReference type="InterPro" id="IPR000073">
    <property type="entry name" value="AB_hydrolase_1"/>
</dbReference>
<dbReference type="RefSeq" id="WP_115938792.1">
    <property type="nucleotide sequence ID" value="NZ_QRDW01000013.1"/>
</dbReference>
<evidence type="ECO:0000259" key="2">
    <source>
        <dbReference type="Pfam" id="PF00561"/>
    </source>
</evidence>
<accession>A0A3D9H5Q2</accession>
<dbReference type="InterPro" id="IPR050266">
    <property type="entry name" value="AB_hydrolase_sf"/>
</dbReference>
<dbReference type="Pfam" id="PF00561">
    <property type="entry name" value="Abhydrolase_1"/>
    <property type="match status" value="1"/>
</dbReference>
<dbReference type="SUPFAM" id="SSF53474">
    <property type="entry name" value="alpha/beta-Hydrolases"/>
    <property type="match status" value="1"/>
</dbReference>
<gene>
    <name evidence="3" type="ORF">DFP90_11319</name>
</gene>
<dbReference type="PANTHER" id="PTHR43798">
    <property type="entry name" value="MONOACYLGLYCEROL LIPASE"/>
    <property type="match status" value="1"/>
</dbReference>
<dbReference type="Proteomes" id="UP000256845">
    <property type="component" value="Unassembled WGS sequence"/>
</dbReference>
<dbReference type="EMBL" id="QRDW01000013">
    <property type="protein sequence ID" value="RED44814.1"/>
    <property type="molecule type" value="Genomic_DNA"/>
</dbReference>
<feature type="region of interest" description="Disordered" evidence="1">
    <location>
        <begin position="1"/>
        <end position="28"/>
    </location>
</feature>
<keyword evidence="4" id="KW-1185">Reference proteome</keyword>